<dbReference type="EMBL" id="QVQW01000042">
    <property type="protein sequence ID" value="RKU43480.1"/>
    <property type="molecule type" value="Genomic_DNA"/>
</dbReference>
<dbReference type="Proteomes" id="UP000275385">
    <property type="component" value="Unassembled WGS sequence"/>
</dbReference>
<proteinExistence type="predicted"/>
<dbReference type="Gene3D" id="2.60.120.260">
    <property type="entry name" value="Galactose-binding domain-like"/>
    <property type="match status" value="1"/>
</dbReference>
<evidence type="ECO:0000256" key="1">
    <source>
        <dbReference type="SAM" id="MobiDB-lite"/>
    </source>
</evidence>
<feature type="signal peptide" evidence="2">
    <location>
        <begin position="1"/>
        <end position="20"/>
    </location>
</feature>
<feature type="chain" id="PRO_5019169822" description="CBM-cenC domain-containing protein" evidence="2">
    <location>
        <begin position="21"/>
        <end position="534"/>
    </location>
</feature>
<sequence>MMAKSRVVLALSTIFSVSLASPIQGGGGNALCVLENPILQAFGAQSSASAFCSSFLTIATKTVYATVAVTTSASTTTTIATGTEVDTASTLTTVLTSSVTTTTVTTTTSDNTTPTPAVAKRNLNAQKIPPALSRLAATVLSSACSCLSIPTPSTTITQTSTRTISLTSTTSTFASTTTFTPVESTTVTTTGTATSTAVILKSDILASIVAIVNDNSYQPFCSDLLAYTTPLTTVYQTTTTGALVTATTTSTRTNSVTLTVTSFPSAAAKRQADDYEPEPLPDPTPEDPEPEPEPVPDPTPVDPEPEPEPEPFEPQPVESQPEPSQLTTYPADYVTSACVLAVTTPSTSTVSGTVTITTTNTLTQTATQTVQSTSTATVAAVQYPVTNGNFETGTFDSWNILPSVSGDGGTTWTIQPIGDSTHGPYVAQLSMPNPGSYGSWIWQTFPTYQGRKYTVTVDYRCTQISPTAWIQVQAPGSFSPQLNCPSIDTWYQITLTWTASSTSAWVYLVGEQATRVSSPAVYQFDNVVVALSPS</sequence>
<keyword evidence="4" id="KW-1185">Reference proteome</keyword>
<feature type="region of interest" description="Disordered" evidence="1">
    <location>
        <begin position="262"/>
        <end position="327"/>
    </location>
</feature>
<accession>A0A420Y6U0</accession>
<evidence type="ECO:0008006" key="5">
    <source>
        <dbReference type="Google" id="ProtNLM"/>
    </source>
</evidence>
<evidence type="ECO:0000256" key="2">
    <source>
        <dbReference type="SAM" id="SignalP"/>
    </source>
</evidence>
<gene>
    <name evidence="3" type="ORF">DL546_002946</name>
</gene>
<dbReference type="AlphaFoldDB" id="A0A420Y6U0"/>
<comment type="caution">
    <text evidence="3">The sequence shown here is derived from an EMBL/GenBank/DDBJ whole genome shotgun (WGS) entry which is preliminary data.</text>
</comment>
<keyword evidence="2" id="KW-0732">Signal</keyword>
<protein>
    <recommendedName>
        <fullName evidence="5">CBM-cenC domain-containing protein</fullName>
    </recommendedName>
</protein>
<evidence type="ECO:0000313" key="3">
    <source>
        <dbReference type="EMBL" id="RKU43480.1"/>
    </source>
</evidence>
<dbReference type="SUPFAM" id="SSF49785">
    <property type="entry name" value="Galactose-binding domain-like"/>
    <property type="match status" value="1"/>
</dbReference>
<evidence type="ECO:0000313" key="4">
    <source>
        <dbReference type="Proteomes" id="UP000275385"/>
    </source>
</evidence>
<dbReference type="InterPro" id="IPR008979">
    <property type="entry name" value="Galactose-bd-like_sf"/>
</dbReference>
<organism evidence="3 4">
    <name type="scientific">Coniochaeta pulveracea</name>
    <dbReference type="NCBI Taxonomy" id="177199"/>
    <lineage>
        <taxon>Eukaryota</taxon>
        <taxon>Fungi</taxon>
        <taxon>Dikarya</taxon>
        <taxon>Ascomycota</taxon>
        <taxon>Pezizomycotina</taxon>
        <taxon>Sordariomycetes</taxon>
        <taxon>Sordariomycetidae</taxon>
        <taxon>Coniochaetales</taxon>
        <taxon>Coniochaetaceae</taxon>
        <taxon>Coniochaeta</taxon>
    </lineage>
</organism>
<name>A0A420Y6U0_9PEZI</name>
<dbReference type="OrthoDB" id="4776726at2759"/>
<feature type="compositionally biased region" description="Acidic residues" evidence="1">
    <location>
        <begin position="274"/>
        <end position="294"/>
    </location>
</feature>
<reference evidence="3 4" key="1">
    <citation type="submission" date="2018-08" db="EMBL/GenBank/DDBJ databases">
        <title>Draft genome of the lignicolous fungus Coniochaeta pulveracea.</title>
        <authorList>
            <person name="Borstlap C.J."/>
            <person name="De Witt R.N."/>
            <person name="Botha A."/>
            <person name="Volschenk H."/>
        </authorList>
    </citation>
    <scope>NUCLEOTIDE SEQUENCE [LARGE SCALE GENOMIC DNA]</scope>
    <source>
        <strain evidence="3 4">CAB683</strain>
    </source>
</reference>